<reference evidence="2 3" key="1">
    <citation type="submission" date="2018-12" db="EMBL/GenBank/DDBJ databases">
        <title>Complete genome of Litorilituus sediminis.</title>
        <authorList>
            <person name="Liu A."/>
            <person name="Rong J."/>
        </authorList>
    </citation>
    <scope>NUCLEOTIDE SEQUENCE [LARGE SCALE GENOMIC DNA]</scope>
    <source>
        <strain evidence="2 3">JCM 17549</strain>
    </source>
</reference>
<gene>
    <name evidence="2" type="ORF">EMK97_03650</name>
</gene>
<keyword evidence="1" id="KW-0472">Membrane</keyword>
<evidence type="ECO:0000313" key="3">
    <source>
        <dbReference type="Proteomes" id="UP000290244"/>
    </source>
</evidence>
<accession>A0A4P6P1B8</accession>
<feature type="transmembrane region" description="Helical" evidence="1">
    <location>
        <begin position="117"/>
        <end position="136"/>
    </location>
</feature>
<proteinExistence type="predicted"/>
<evidence type="ECO:0000256" key="1">
    <source>
        <dbReference type="SAM" id="Phobius"/>
    </source>
</evidence>
<keyword evidence="1" id="KW-0812">Transmembrane</keyword>
<dbReference type="RefSeq" id="WP_130599526.1">
    <property type="nucleotide sequence ID" value="NZ_CP034759.1"/>
</dbReference>
<dbReference type="EMBL" id="CP034759">
    <property type="protein sequence ID" value="QBG34891.1"/>
    <property type="molecule type" value="Genomic_DNA"/>
</dbReference>
<evidence type="ECO:0000313" key="2">
    <source>
        <dbReference type="EMBL" id="QBG34891.1"/>
    </source>
</evidence>
<sequence length="369" mass="42880">MIIFIDMNNNNNYKKVTEYADTAYNGKANPYYRENIAPPEQRKRHLAKAQCKLGVFPRVKITGICWNSHQESGFNEDVTGTIFDIDSKLNIKPEQLRLALLSQSQNFKEAMLAMWKLFHVVAYIGIPTFMLIGLVLGGVESFLADIDILWFGLAGLLISKYLYRLLDKFNLIPTGQYVIFNRQTGMIEIANDERTGYHYLPFEQFNAHHRTVHNPKTGKAYYGFTLLHYKEDLMYQIATYSSVEGALAHWELIKNFMDTTTPLADIPQFEPYRLYDPTTAAYDRKHGRPANFWRRVDKKFMKKVAKASNNALYSFPVKQADTLHEALQHGYKVPDIVYFPWREAEVISDTFIEYKTGVFGRYFVEPFMF</sequence>
<protein>
    <submittedName>
        <fullName evidence="2">Uncharacterized protein</fullName>
    </submittedName>
</protein>
<dbReference type="OrthoDB" id="6160351at2"/>
<name>A0A4P6P1B8_9GAMM</name>
<keyword evidence="3" id="KW-1185">Reference proteome</keyword>
<keyword evidence="1" id="KW-1133">Transmembrane helix</keyword>
<dbReference type="Proteomes" id="UP000290244">
    <property type="component" value="Chromosome"/>
</dbReference>
<dbReference type="KEGG" id="lsd:EMK97_03650"/>
<dbReference type="AlphaFoldDB" id="A0A4P6P1B8"/>
<organism evidence="2 3">
    <name type="scientific">Litorilituus sediminis</name>
    <dbReference type="NCBI Taxonomy" id="718192"/>
    <lineage>
        <taxon>Bacteria</taxon>
        <taxon>Pseudomonadati</taxon>
        <taxon>Pseudomonadota</taxon>
        <taxon>Gammaproteobacteria</taxon>
        <taxon>Alteromonadales</taxon>
        <taxon>Colwelliaceae</taxon>
        <taxon>Litorilituus</taxon>
    </lineage>
</organism>